<evidence type="ECO:0000313" key="1">
    <source>
        <dbReference type="EMBL" id="KDE60671.1"/>
    </source>
</evidence>
<dbReference type="SUPFAM" id="SSF53254">
    <property type="entry name" value="Phosphoglycerate mutase-like"/>
    <property type="match status" value="1"/>
</dbReference>
<dbReference type="Pfam" id="PF00300">
    <property type="entry name" value="His_Phos_1"/>
    <property type="match status" value="1"/>
</dbReference>
<dbReference type="PANTHER" id="PTHR48100:SF59">
    <property type="entry name" value="ADENOSYLCOBALAMIN_ALPHA-RIBAZOLE PHOSPHATASE"/>
    <property type="match status" value="1"/>
</dbReference>
<dbReference type="SMART" id="SM00855">
    <property type="entry name" value="PGAM"/>
    <property type="match status" value="1"/>
</dbReference>
<dbReference type="InterPro" id="IPR013078">
    <property type="entry name" value="His_Pase_superF_clade-1"/>
</dbReference>
<dbReference type="Proteomes" id="UP000027473">
    <property type="component" value="Unassembled WGS sequence"/>
</dbReference>
<dbReference type="InterPro" id="IPR029033">
    <property type="entry name" value="His_PPase_superfam"/>
</dbReference>
<dbReference type="GO" id="GO:0016791">
    <property type="term" value="F:phosphatase activity"/>
    <property type="evidence" value="ECO:0007669"/>
    <property type="project" value="TreeGrafter"/>
</dbReference>
<comment type="caution">
    <text evidence="1">The sequence shown here is derived from an EMBL/GenBank/DDBJ whole genome shotgun (WGS) entry which is preliminary data.</text>
</comment>
<dbReference type="RefSeq" id="WP_074517976.1">
    <property type="nucleotide sequence ID" value="NZ_JAAC01000234.1"/>
</dbReference>
<dbReference type="PANTHER" id="PTHR48100">
    <property type="entry name" value="BROAD-SPECIFICITY PHOSPHATASE YOR283W-RELATED"/>
    <property type="match status" value="1"/>
</dbReference>
<proteinExistence type="predicted"/>
<evidence type="ECO:0000313" key="2">
    <source>
        <dbReference type="Proteomes" id="UP000027473"/>
    </source>
</evidence>
<organism evidence="1 2">
    <name type="scientific">Fusobacterium necrophorum BL</name>
    <dbReference type="NCBI Taxonomy" id="1441732"/>
    <lineage>
        <taxon>Bacteria</taxon>
        <taxon>Fusobacteriati</taxon>
        <taxon>Fusobacteriota</taxon>
        <taxon>Fusobacteriia</taxon>
        <taxon>Fusobacteriales</taxon>
        <taxon>Fusobacteriaceae</taxon>
        <taxon>Fusobacterium</taxon>
    </lineage>
</organism>
<dbReference type="InterPro" id="IPR050275">
    <property type="entry name" value="PGM_Phosphatase"/>
</dbReference>
<accession>A0AB73BT51</accession>
<dbReference type="AlphaFoldDB" id="A0AB73BT51"/>
<dbReference type="CDD" id="cd07067">
    <property type="entry name" value="HP_PGM_like"/>
    <property type="match status" value="1"/>
</dbReference>
<reference evidence="1 2" key="1">
    <citation type="submission" date="2014-01" db="EMBL/GenBank/DDBJ databases">
        <title>Comparative genomics of Fusobacterium necrophorum wild isolates.</title>
        <authorList>
            <person name="Kittichotirat W."/>
            <person name="Bumgarner R.E."/>
            <person name="Lawrence P."/>
        </authorList>
    </citation>
    <scope>NUCLEOTIDE SEQUENCE [LARGE SCALE GENOMIC DNA]</scope>
    <source>
        <strain evidence="1 2">BL</strain>
    </source>
</reference>
<gene>
    <name evidence="1" type="ORF">FUSO3_12320</name>
</gene>
<protein>
    <recommendedName>
        <fullName evidence="3">Histidine phosphatase family protein</fullName>
    </recommendedName>
</protein>
<dbReference type="Gene3D" id="3.40.50.1240">
    <property type="entry name" value="Phosphoglycerate mutase-like"/>
    <property type="match status" value="1"/>
</dbReference>
<name>A0AB73BT51_9FUSO</name>
<dbReference type="EMBL" id="JAAC01000234">
    <property type="protein sequence ID" value="KDE60671.1"/>
    <property type="molecule type" value="Genomic_DNA"/>
</dbReference>
<dbReference type="GO" id="GO:0005737">
    <property type="term" value="C:cytoplasm"/>
    <property type="evidence" value="ECO:0007669"/>
    <property type="project" value="TreeGrafter"/>
</dbReference>
<sequence length="246" mass="28038">MIYFIRHGQTDYSERNTKIYQGFGVNLAKLSESGIAQVKEAAKDERLKGADIILSSPYTRAVQTASILSKELDIDIAIETDLHEWLENKNYIHENDEVTENSYLEYEKTHGKYPLGKEKLWEDAASIKKRVLKVLNKYCDYERVIVACHGVMIQATTGKEFPEYAEILEFDLEKNSLMNSPFEATETDLKNCILILRDITGKQDVNELAIRILNIIGAKGGDYSVNTIRAFAEAYLKESRKNIVSE</sequence>
<evidence type="ECO:0008006" key="3">
    <source>
        <dbReference type="Google" id="ProtNLM"/>
    </source>
</evidence>